<feature type="compositionally biased region" description="Gly residues" evidence="1">
    <location>
        <begin position="515"/>
        <end position="529"/>
    </location>
</feature>
<organism evidence="2 3">
    <name type="scientific">Raphidocelis subcapitata</name>
    <dbReference type="NCBI Taxonomy" id="307507"/>
    <lineage>
        <taxon>Eukaryota</taxon>
        <taxon>Viridiplantae</taxon>
        <taxon>Chlorophyta</taxon>
        <taxon>core chlorophytes</taxon>
        <taxon>Chlorophyceae</taxon>
        <taxon>CS clade</taxon>
        <taxon>Sphaeropleales</taxon>
        <taxon>Selenastraceae</taxon>
        <taxon>Raphidocelis</taxon>
    </lineage>
</organism>
<accession>A0A2V0NZ53</accession>
<dbReference type="SUPFAM" id="SSF51197">
    <property type="entry name" value="Clavaminate synthase-like"/>
    <property type="match status" value="1"/>
</dbReference>
<feature type="compositionally biased region" description="Acidic residues" evidence="1">
    <location>
        <begin position="482"/>
        <end position="491"/>
    </location>
</feature>
<dbReference type="Pfam" id="PF05721">
    <property type="entry name" value="PhyH"/>
    <property type="match status" value="1"/>
</dbReference>
<dbReference type="Proteomes" id="UP000247498">
    <property type="component" value="Unassembled WGS sequence"/>
</dbReference>
<reference evidence="2 3" key="1">
    <citation type="journal article" date="2018" name="Sci. Rep.">
        <title>Raphidocelis subcapitata (=Pseudokirchneriella subcapitata) provides an insight into genome evolution and environmental adaptations in the Sphaeropleales.</title>
        <authorList>
            <person name="Suzuki S."/>
            <person name="Yamaguchi H."/>
            <person name="Nakajima N."/>
            <person name="Kawachi M."/>
        </authorList>
    </citation>
    <scope>NUCLEOTIDE SEQUENCE [LARGE SCALE GENOMIC DNA]</scope>
    <source>
        <strain evidence="2 3">NIES-35</strain>
    </source>
</reference>
<name>A0A2V0NZ53_9CHLO</name>
<sequence>MSSDWDAARPLEDASLHASSQTLASLSSPAYWRALAAATTAASPGGPLRCDDAAAQAAAAPVRLPAHRLHDLREQVNRAGVAQATPQELCLPHVAALARGVEGVLRAGWPASFVIMYDETWALIEALREVMAASTGNAVNMDVLAWLVDPRRGDAGFSPHRDRQPDDAAATFRGDGSPLYATAWVALTDADPCNSCLYVVPSYADPGYLEGDPEDEDAPDPLARALSTKESYQHIRALPTPAGGAALFTHRIIHWGSRGRPGHPVPRVSLSFGCADDAYEAPYFDGSHLPFPPLRLRLALACAQQLIYHERFLATARQLTLFHDAFKAQAGDFDPGYAKKVRAEFLGALKDHEARKRSGGGGKAGGAPAPAGPNGGGAAAKAEPQHQQQRAAAGRKRGAAAAAAAAAAAEQPAAEAAPAKRGRATRAAKPAAREDSSPATAVKGAAAKSGRKQPSAAAKAKGKGKGKQRRGEGGGEGGGSGGDDEDDEGEGGDGLMRALEEARAAAAARKKAGSSAGGGGDGGGDGSGSDGELVDAALEEMLDAAAGSDGSGFDLQDDYED</sequence>
<dbReference type="STRING" id="307507.A0A2V0NZ53"/>
<feature type="compositionally biased region" description="Low complexity" evidence="1">
    <location>
        <begin position="410"/>
        <end position="419"/>
    </location>
</feature>
<evidence type="ECO:0000313" key="2">
    <source>
        <dbReference type="EMBL" id="GBF92896.1"/>
    </source>
</evidence>
<dbReference type="InParanoid" id="A0A2V0NZ53"/>
<dbReference type="AlphaFoldDB" id="A0A2V0NZ53"/>
<dbReference type="EMBL" id="BDRX01000036">
    <property type="protein sequence ID" value="GBF92896.1"/>
    <property type="molecule type" value="Genomic_DNA"/>
</dbReference>
<dbReference type="Gene3D" id="2.60.120.620">
    <property type="entry name" value="q2cbj1_9rhob like domain"/>
    <property type="match status" value="1"/>
</dbReference>
<keyword evidence="3" id="KW-1185">Reference proteome</keyword>
<comment type="caution">
    <text evidence="2">The sequence shown here is derived from an EMBL/GenBank/DDBJ whole genome shotgun (WGS) entry which is preliminary data.</text>
</comment>
<dbReference type="OrthoDB" id="45168at2759"/>
<evidence type="ECO:0000313" key="3">
    <source>
        <dbReference type="Proteomes" id="UP000247498"/>
    </source>
</evidence>
<evidence type="ECO:0000256" key="1">
    <source>
        <dbReference type="SAM" id="MobiDB-lite"/>
    </source>
</evidence>
<feature type="region of interest" description="Disordered" evidence="1">
    <location>
        <begin position="410"/>
        <end position="535"/>
    </location>
</feature>
<feature type="region of interest" description="Disordered" evidence="1">
    <location>
        <begin position="354"/>
        <end position="398"/>
    </location>
</feature>
<gene>
    <name evidence="2" type="ORF">Rsub_05732</name>
</gene>
<proteinExistence type="predicted"/>
<dbReference type="InterPro" id="IPR008775">
    <property type="entry name" value="Phytyl_CoA_dOase-like"/>
</dbReference>
<protein>
    <submittedName>
        <fullName evidence="2">Uncharacterized protein</fullName>
    </submittedName>
</protein>